<organism evidence="1 2">
    <name type="scientific">Goodea atripinnis</name>
    <dbReference type="NCBI Taxonomy" id="208336"/>
    <lineage>
        <taxon>Eukaryota</taxon>
        <taxon>Metazoa</taxon>
        <taxon>Chordata</taxon>
        <taxon>Craniata</taxon>
        <taxon>Vertebrata</taxon>
        <taxon>Euteleostomi</taxon>
        <taxon>Actinopterygii</taxon>
        <taxon>Neopterygii</taxon>
        <taxon>Teleostei</taxon>
        <taxon>Neoteleostei</taxon>
        <taxon>Acanthomorphata</taxon>
        <taxon>Ovalentaria</taxon>
        <taxon>Atherinomorphae</taxon>
        <taxon>Cyprinodontiformes</taxon>
        <taxon>Goodeidae</taxon>
        <taxon>Goodea</taxon>
    </lineage>
</organism>
<dbReference type="EMBL" id="JAHRIO010071541">
    <property type="protein sequence ID" value="MEQ2182087.1"/>
    <property type="molecule type" value="Genomic_DNA"/>
</dbReference>
<evidence type="ECO:0008006" key="3">
    <source>
        <dbReference type="Google" id="ProtNLM"/>
    </source>
</evidence>
<evidence type="ECO:0000313" key="2">
    <source>
        <dbReference type="Proteomes" id="UP001476798"/>
    </source>
</evidence>
<name>A0ABV0PF38_9TELE</name>
<gene>
    <name evidence="1" type="ORF">GOODEAATRI_018491</name>
</gene>
<protein>
    <recommendedName>
        <fullName evidence="3">Arginine vasotocin receptor</fullName>
    </recommendedName>
</protein>
<feature type="non-terminal residue" evidence="1">
    <location>
        <position position="1"/>
    </location>
</feature>
<accession>A0ABV0PF38</accession>
<keyword evidence="2" id="KW-1185">Reference proteome</keyword>
<comment type="caution">
    <text evidence="1">The sequence shown here is derived from an EMBL/GenBank/DDBJ whole genome shotgun (WGS) entry which is preliminary data.</text>
</comment>
<proteinExistence type="predicted"/>
<reference evidence="1 2" key="1">
    <citation type="submission" date="2021-06" db="EMBL/GenBank/DDBJ databases">
        <authorList>
            <person name="Palmer J.M."/>
        </authorList>
    </citation>
    <scope>NUCLEOTIDE SEQUENCE [LARGE SCALE GENOMIC DNA]</scope>
    <source>
        <strain evidence="1 2">GA_2019</strain>
        <tissue evidence="1">Muscle</tissue>
    </source>
</reference>
<sequence>VLAAHRATESPLKAALSRRFVCACRRKRAGGSRMMLSENDNLGRDGKGSANESPSVLSLCLFLSAIC</sequence>
<evidence type="ECO:0000313" key="1">
    <source>
        <dbReference type="EMBL" id="MEQ2182087.1"/>
    </source>
</evidence>
<dbReference type="Proteomes" id="UP001476798">
    <property type="component" value="Unassembled WGS sequence"/>
</dbReference>